<gene>
    <name evidence="9" type="ORF">DL764_003429</name>
</gene>
<dbReference type="InterPro" id="IPR036134">
    <property type="entry name" value="Crypto/Photolyase_FAD-like_sf"/>
</dbReference>
<comment type="function">
    <text evidence="6">May have a photoreceptor function.</text>
</comment>
<dbReference type="InterPro" id="IPR002081">
    <property type="entry name" value="Cryptochrome/DNA_photolyase_1"/>
</dbReference>
<accession>A0A4Q4TIC0</accession>
<keyword evidence="3 5" id="KW-0274">FAD</keyword>
<feature type="compositionally biased region" description="Basic residues" evidence="7">
    <location>
        <begin position="548"/>
        <end position="561"/>
    </location>
</feature>
<proteinExistence type="inferred from homology"/>
<dbReference type="OrthoDB" id="435881at2759"/>
<dbReference type="Pfam" id="PF03441">
    <property type="entry name" value="FAD_binding_7"/>
    <property type="match status" value="1"/>
</dbReference>
<keyword evidence="4 6" id="KW-0157">Chromophore</keyword>
<feature type="binding site" evidence="5">
    <location>
        <position position="272"/>
    </location>
    <ligand>
        <name>FAD</name>
        <dbReference type="ChEBI" id="CHEBI:57692"/>
    </ligand>
</feature>
<feature type="compositionally biased region" description="Basic and acidic residues" evidence="7">
    <location>
        <begin position="368"/>
        <end position="378"/>
    </location>
</feature>
<evidence type="ECO:0000256" key="5">
    <source>
        <dbReference type="PIRSR" id="PIRSR602081-1"/>
    </source>
</evidence>
<feature type="region of interest" description="Disordered" evidence="7">
    <location>
        <begin position="545"/>
        <end position="567"/>
    </location>
</feature>
<dbReference type="InterPro" id="IPR014729">
    <property type="entry name" value="Rossmann-like_a/b/a_fold"/>
</dbReference>
<dbReference type="Gene3D" id="1.10.579.10">
    <property type="entry name" value="DNA Cyclobutane Dipyrimidine Photolyase, subunit A, domain 3"/>
    <property type="match status" value="1"/>
</dbReference>
<dbReference type="Pfam" id="PF00875">
    <property type="entry name" value="DNA_photolyase"/>
    <property type="match status" value="1"/>
</dbReference>
<dbReference type="STRING" id="155417.A0A4Q4TIC0"/>
<dbReference type="InterPro" id="IPR036155">
    <property type="entry name" value="Crypto/Photolyase_N_sf"/>
</dbReference>
<dbReference type="Gene3D" id="3.40.50.620">
    <property type="entry name" value="HUPs"/>
    <property type="match status" value="1"/>
</dbReference>
<dbReference type="NCBIfam" id="TIGR02765">
    <property type="entry name" value="crypto_DASH"/>
    <property type="match status" value="1"/>
</dbReference>
<dbReference type="GO" id="GO:0003904">
    <property type="term" value="F:deoxyribodipyrimidine photo-lyase activity"/>
    <property type="evidence" value="ECO:0007669"/>
    <property type="project" value="TreeGrafter"/>
</dbReference>
<feature type="region of interest" description="Disordered" evidence="7">
    <location>
        <begin position="648"/>
        <end position="683"/>
    </location>
</feature>
<feature type="binding site" evidence="5">
    <location>
        <begin position="451"/>
        <end position="453"/>
    </location>
    <ligand>
        <name>FAD</name>
        <dbReference type="ChEBI" id="CHEBI:57692"/>
    </ligand>
</feature>
<comment type="cofactor">
    <cofactor evidence="5 6">
        <name>FAD</name>
        <dbReference type="ChEBI" id="CHEBI:57692"/>
    </cofactor>
    <text evidence="5 6">Binds 1 FAD per subunit.</text>
</comment>
<comment type="similarity">
    <text evidence="1 6">Belongs to the DNA photolyase class-1 family.</text>
</comment>
<dbReference type="PRINTS" id="PR00147">
    <property type="entry name" value="DNAPHOTLYASE"/>
</dbReference>
<organism evidence="9 10">
    <name type="scientific">Monosporascus ibericus</name>
    <dbReference type="NCBI Taxonomy" id="155417"/>
    <lineage>
        <taxon>Eukaryota</taxon>
        <taxon>Fungi</taxon>
        <taxon>Dikarya</taxon>
        <taxon>Ascomycota</taxon>
        <taxon>Pezizomycotina</taxon>
        <taxon>Sordariomycetes</taxon>
        <taxon>Xylariomycetidae</taxon>
        <taxon>Xylariales</taxon>
        <taxon>Xylariales incertae sedis</taxon>
        <taxon>Monosporascus</taxon>
    </lineage>
</organism>
<feature type="binding site" evidence="5">
    <location>
        <begin position="285"/>
        <end position="289"/>
    </location>
    <ligand>
        <name>FAD</name>
        <dbReference type="ChEBI" id="CHEBI:57692"/>
    </ligand>
</feature>
<feature type="region of interest" description="Disordered" evidence="7">
    <location>
        <begin position="368"/>
        <end position="388"/>
    </location>
</feature>
<dbReference type="InterPro" id="IPR014133">
    <property type="entry name" value="Cry_DASH"/>
</dbReference>
<feature type="compositionally biased region" description="Gly residues" evidence="7">
    <location>
        <begin position="648"/>
        <end position="659"/>
    </location>
</feature>
<name>A0A4Q4TIC0_9PEZI</name>
<keyword evidence="10" id="KW-1185">Reference proteome</keyword>
<dbReference type="InterPro" id="IPR005101">
    <property type="entry name" value="Cryptochr/Photolyase_FAD-bd"/>
</dbReference>
<dbReference type="Proteomes" id="UP000293360">
    <property type="component" value="Unassembled WGS sequence"/>
</dbReference>
<evidence type="ECO:0000256" key="7">
    <source>
        <dbReference type="SAM" id="MobiDB-lite"/>
    </source>
</evidence>
<dbReference type="SUPFAM" id="SSF48173">
    <property type="entry name" value="Cryptochrome/photolyase FAD-binding domain"/>
    <property type="match status" value="1"/>
</dbReference>
<dbReference type="PROSITE" id="PS51645">
    <property type="entry name" value="PHR_CRY_ALPHA_BETA"/>
    <property type="match status" value="1"/>
</dbReference>
<dbReference type="Gene3D" id="1.25.40.80">
    <property type="match status" value="1"/>
</dbReference>
<dbReference type="SUPFAM" id="SSF52425">
    <property type="entry name" value="Cryptochrome/photolyase, N-terminal domain"/>
    <property type="match status" value="1"/>
</dbReference>
<dbReference type="GO" id="GO:0003684">
    <property type="term" value="F:damaged DNA binding"/>
    <property type="evidence" value="ECO:0007669"/>
    <property type="project" value="TreeGrafter"/>
</dbReference>
<evidence type="ECO:0000313" key="10">
    <source>
        <dbReference type="Proteomes" id="UP000293360"/>
    </source>
</evidence>
<dbReference type="GO" id="GO:0071949">
    <property type="term" value="F:FAD binding"/>
    <property type="evidence" value="ECO:0007669"/>
    <property type="project" value="TreeGrafter"/>
</dbReference>
<feature type="domain" description="Photolyase/cryptochrome alpha/beta" evidence="8">
    <location>
        <begin position="1"/>
        <end position="151"/>
    </location>
</feature>
<comment type="caution">
    <text evidence="9">The sequence shown here is derived from an EMBL/GenBank/DDBJ whole genome shotgun (WGS) entry which is preliminary data.</text>
</comment>
<protein>
    <recommendedName>
        <fullName evidence="6">Cryptochrome DASH</fullName>
    </recommendedName>
</protein>
<dbReference type="InterPro" id="IPR006050">
    <property type="entry name" value="DNA_photolyase_N"/>
</dbReference>
<sequence>MRVSDNPILHKLSTSSDHGFTHLLPLFIFLPQQVEISGLLRDGHESPYPEAKSALGRFWRCGPHRAKFIAKTVWNLKENLEKLGSDLTIRAGALETVLRSVIVKLREKQFNIGAVWMVEEEGDEEKKNEAALAEVCSKAGIDFHVWLDEKYFIDDRDTKLACPQDLPDVYTTYRKLMEPLREKPRRVLATPEQGSLPSRIEQSDIVDWGDPFGVPSSYEKLEEGLLAPLKVGLPEVPPFPEGAISAHPFEGGEDNAQKRLQALIKSGHANTYNDTRNGLLGPEFSTKLSAYLAQGCITARQVHEALLAFEDGRSESFAGTEGYGEGENEGTKTIRFELLWRDYMRLCTKKFKSRLFYQSGFRDDYGSKWKSPKPKETTHSQSQPNGEIEKTLKRLFAGTTGMGLIDASQRELVYTGYTPNRARQNVASFLAKHLNIDWRYGAEWYEMLLVDYDVNSNWANWQYMSGVGNDPRGEARIFNPVKQGFEYDKEGAYVKRWVSELRGLERLENIFQAWTTPEGDRDRLGLAGLEMVENPVKKIDFVVEGKPKNPRRPFNRRRGRGRGGGGGAANGCGCGGLNGQRHPAATVPQRPTSKDHRPYGPAGNFMQYNNTNGNSGDDAFRGGGGANGDGYRGGWGYSGRRADYRGGGYRGGRGGGGGPWQHNSWALPHRQMQQWPPPMATPR</sequence>
<reference evidence="9 10" key="1">
    <citation type="submission" date="2018-06" db="EMBL/GenBank/DDBJ databases">
        <title>Complete Genomes of Monosporascus.</title>
        <authorList>
            <person name="Robinson A.J."/>
            <person name="Natvig D.O."/>
        </authorList>
    </citation>
    <scope>NUCLEOTIDE SEQUENCE [LARGE SCALE GENOMIC DNA]</scope>
    <source>
        <strain evidence="9 10">CBS 110550</strain>
    </source>
</reference>
<evidence type="ECO:0000256" key="6">
    <source>
        <dbReference type="RuleBase" id="RU367151"/>
    </source>
</evidence>
<evidence type="ECO:0000259" key="8">
    <source>
        <dbReference type="PROSITE" id="PS51645"/>
    </source>
</evidence>
<keyword evidence="2 5" id="KW-0285">Flavoprotein</keyword>
<comment type="cofactor">
    <cofactor evidence="6">
        <name>(6R)-5,10-methylene-5,6,7,8-tetrahydrofolate</name>
        <dbReference type="ChEBI" id="CHEBI:15636"/>
    </cofactor>
    <text evidence="6">Binds 1 5,10-methenyltetrahydrofolate (MTHF) per subunit.</text>
</comment>
<dbReference type="PANTHER" id="PTHR11455">
    <property type="entry name" value="CRYPTOCHROME"/>
    <property type="match status" value="1"/>
</dbReference>
<evidence type="ECO:0000256" key="2">
    <source>
        <dbReference type="ARBA" id="ARBA00022630"/>
    </source>
</evidence>
<dbReference type="AlphaFoldDB" id="A0A4Q4TIC0"/>
<evidence type="ECO:0000256" key="3">
    <source>
        <dbReference type="ARBA" id="ARBA00022827"/>
    </source>
</evidence>
<evidence type="ECO:0000256" key="4">
    <source>
        <dbReference type="ARBA" id="ARBA00022991"/>
    </source>
</evidence>
<dbReference type="GO" id="GO:0000719">
    <property type="term" value="P:photoreactive repair"/>
    <property type="evidence" value="ECO:0007669"/>
    <property type="project" value="TreeGrafter"/>
</dbReference>
<evidence type="ECO:0000313" key="9">
    <source>
        <dbReference type="EMBL" id="RYP06012.1"/>
    </source>
</evidence>
<dbReference type="EMBL" id="QJNU01000145">
    <property type="protein sequence ID" value="RYP06012.1"/>
    <property type="molecule type" value="Genomic_DNA"/>
</dbReference>
<evidence type="ECO:0000256" key="1">
    <source>
        <dbReference type="ARBA" id="ARBA00005862"/>
    </source>
</evidence>
<dbReference type="PANTHER" id="PTHR11455:SF22">
    <property type="entry name" value="CRYPTOCHROME DASH"/>
    <property type="match status" value="1"/>
</dbReference>